<accession>A0A8J2NPD2</accession>
<evidence type="ECO:0000256" key="2">
    <source>
        <dbReference type="ARBA" id="ARBA00022723"/>
    </source>
</evidence>
<sequence>MSTPREQITNDSFRKQLVKLTVRTVQPFNLVENPAFENFIDFVGNGNPELKLPSRKTLKKDFNTMYEEEKERLKFAINTNDSKIALIIDGWTSSNQHSFLGIIAQWISKDWEIIRVPLDLTLMEGSHSGKNIAETVERAIAEFDLWGKISGITTDNASNLDTFFEELGELMSQNGCQFDIKNRRVRCLAHILNLTTKSIRNATAVQESGLVANYSDDSSDGPLIIDFDEDEIKINRILKSVEERKTTLGKLRHAIVGIRASPQRRQRFKAQCEVTGTPHKELILDVPVRWNTSLGMMERGKELRAPLECTINTLPELTAFKLDHEDWDRINLLIDILEPISKFTKVLSSGSAPTISKCASVYQDLFDHLDSFIEVPIGSTSLGPQRNHAYPVWLQNAARAGLGKLRKYYPSTDGLPYVAGTILDPRCKSTWFKAVNWKKDWIDGSVRTFKNEWKRNYKLQELNPPDQNIVDDVEFESQTLFKQMSGFSASAEEDEVNRYLKEKPVSVALMNTKFEIILGWWKAHEQQFPRLSKMARDLLCVSGTGVPCEQFFSGAPDLLTVRRQRLLSFTIKQQMCLKAWLAMRDKESRKVSEEMFLRCVELKVYGLED</sequence>
<proteinExistence type="predicted"/>
<evidence type="ECO:0000313" key="7">
    <source>
        <dbReference type="EMBL" id="CAG7720676.1"/>
    </source>
</evidence>
<dbReference type="GO" id="GO:0005634">
    <property type="term" value="C:nucleus"/>
    <property type="evidence" value="ECO:0007669"/>
    <property type="project" value="UniProtKB-SubCell"/>
</dbReference>
<dbReference type="PANTHER" id="PTHR46481:SF10">
    <property type="entry name" value="ZINC FINGER BED DOMAIN-CONTAINING PROTEIN 39"/>
    <property type="match status" value="1"/>
</dbReference>
<dbReference type="OrthoDB" id="7686387at2759"/>
<organism evidence="7 8">
    <name type="scientific">Allacma fusca</name>
    <dbReference type="NCBI Taxonomy" id="39272"/>
    <lineage>
        <taxon>Eukaryota</taxon>
        <taxon>Metazoa</taxon>
        <taxon>Ecdysozoa</taxon>
        <taxon>Arthropoda</taxon>
        <taxon>Hexapoda</taxon>
        <taxon>Collembola</taxon>
        <taxon>Symphypleona</taxon>
        <taxon>Sminthuridae</taxon>
        <taxon>Allacma</taxon>
    </lineage>
</organism>
<comment type="subcellular location">
    <subcellularLocation>
        <location evidence="1">Nucleus</location>
    </subcellularLocation>
</comment>
<reference evidence="7" key="1">
    <citation type="submission" date="2021-06" db="EMBL/GenBank/DDBJ databases">
        <authorList>
            <person name="Hodson N. C."/>
            <person name="Mongue J. A."/>
            <person name="Jaron S. K."/>
        </authorList>
    </citation>
    <scope>NUCLEOTIDE SEQUENCE</scope>
</reference>
<evidence type="ECO:0000256" key="1">
    <source>
        <dbReference type="ARBA" id="ARBA00004123"/>
    </source>
</evidence>
<keyword evidence="2" id="KW-0479">Metal-binding</keyword>
<evidence type="ECO:0000313" key="8">
    <source>
        <dbReference type="Proteomes" id="UP000708208"/>
    </source>
</evidence>
<keyword evidence="3" id="KW-0863">Zinc-finger</keyword>
<dbReference type="Proteomes" id="UP000708208">
    <property type="component" value="Unassembled WGS sequence"/>
</dbReference>
<dbReference type="GO" id="GO:0046983">
    <property type="term" value="F:protein dimerization activity"/>
    <property type="evidence" value="ECO:0007669"/>
    <property type="project" value="InterPro"/>
</dbReference>
<dbReference type="InterPro" id="IPR052035">
    <property type="entry name" value="ZnF_BED_domain_contain"/>
</dbReference>
<protein>
    <recommendedName>
        <fullName evidence="6">HAT C-terminal dimerisation domain-containing protein</fullName>
    </recommendedName>
</protein>
<dbReference type="InterPro" id="IPR008906">
    <property type="entry name" value="HATC_C_dom"/>
</dbReference>
<comment type="caution">
    <text evidence="7">The sequence shown here is derived from an EMBL/GenBank/DDBJ whole genome shotgun (WGS) entry which is preliminary data.</text>
</comment>
<name>A0A8J2NPD2_9HEXA</name>
<keyword evidence="4" id="KW-0862">Zinc</keyword>
<keyword evidence="8" id="KW-1185">Reference proteome</keyword>
<evidence type="ECO:0000256" key="4">
    <source>
        <dbReference type="ARBA" id="ARBA00022833"/>
    </source>
</evidence>
<dbReference type="Pfam" id="PF05699">
    <property type="entry name" value="Dimer_Tnp_hAT"/>
    <property type="match status" value="1"/>
</dbReference>
<evidence type="ECO:0000256" key="3">
    <source>
        <dbReference type="ARBA" id="ARBA00022771"/>
    </source>
</evidence>
<evidence type="ECO:0000259" key="6">
    <source>
        <dbReference type="Pfam" id="PF05699"/>
    </source>
</evidence>
<gene>
    <name evidence="7" type="ORF">AFUS01_LOCUS9942</name>
</gene>
<feature type="domain" description="HAT C-terminal dimerisation" evidence="6">
    <location>
        <begin position="495"/>
        <end position="581"/>
    </location>
</feature>
<dbReference type="EMBL" id="CAJVCH010072633">
    <property type="protein sequence ID" value="CAG7720676.1"/>
    <property type="molecule type" value="Genomic_DNA"/>
</dbReference>
<keyword evidence="5" id="KW-0539">Nucleus</keyword>
<evidence type="ECO:0000256" key="5">
    <source>
        <dbReference type="ARBA" id="ARBA00023242"/>
    </source>
</evidence>
<dbReference type="AlphaFoldDB" id="A0A8J2NPD2"/>
<dbReference type="GO" id="GO:0008270">
    <property type="term" value="F:zinc ion binding"/>
    <property type="evidence" value="ECO:0007669"/>
    <property type="project" value="UniProtKB-KW"/>
</dbReference>
<dbReference type="PANTHER" id="PTHR46481">
    <property type="entry name" value="ZINC FINGER BED DOMAIN-CONTAINING PROTEIN 4"/>
    <property type="match status" value="1"/>
</dbReference>